<dbReference type="InterPro" id="IPR051396">
    <property type="entry name" value="Bact_Antivir_Def_Nuclease"/>
</dbReference>
<evidence type="ECO:0000259" key="2">
    <source>
        <dbReference type="Pfam" id="PF13476"/>
    </source>
</evidence>
<dbReference type="GO" id="GO:0016887">
    <property type="term" value="F:ATP hydrolysis activity"/>
    <property type="evidence" value="ECO:0007669"/>
    <property type="project" value="InterPro"/>
</dbReference>
<sequence length="390" mass="45172">MKIDELEIENIGGIKNLNLSFNDKMNVICGTNGIGKTTILDIIVDAFSYGQKSRLKRNSLADFGKYKLTINENGIIKKFEEKIEEFTPIREKRCSYTFGEFINKILFFGIDRSIPYIQLDSIKSDKKIEPYQIGEVINSGIKITDAKNWFINRYAFHDKEDSLDRIQIGNFEFSKNIFSLLDDTIKFKTVKGNSYDIILSTPKGDIYFEYLSSGYKSCIYILLGIIKEIEYRYSSSPIRVIDFDGVILIDELDLHLHPIWQAELVSVLKKCFPKAQFIVTTHSPSLLQSLETQEIIALYMDEKNNILKKELNLGKYGLQGWTVEEILKDVMGMTDTSSKFYSKILTEFDRAMNEGKQDKILENYNILKEMLHPDNLLRRLLDIQVAEWKE</sequence>
<evidence type="ECO:0000259" key="1">
    <source>
        <dbReference type="Pfam" id="PF13304"/>
    </source>
</evidence>
<proteinExistence type="predicted"/>
<dbReference type="PANTHER" id="PTHR43581:SF2">
    <property type="entry name" value="EXCINUCLEASE ATPASE SUBUNIT"/>
    <property type="match status" value="1"/>
</dbReference>
<dbReference type="RefSeq" id="WP_172606943.1">
    <property type="nucleotide sequence ID" value="NZ_UGGU01000003.1"/>
</dbReference>
<evidence type="ECO:0000313" key="3">
    <source>
        <dbReference type="EMBL" id="STO31227.1"/>
    </source>
</evidence>
<accession>A0A377GW56</accession>
<keyword evidence="4" id="KW-1185">Reference proteome</keyword>
<dbReference type="EMBL" id="UGGU01000003">
    <property type="protein sequence ID" value="STO31227.1"/>
    <property type="molecule type" value="Genomic_DNA"/>
</dbReference>
<gene>
    <name evidence="3" type="ORF">NCTC10723_00672</name>
</gene>
<dbReference type="PANTHER" id="PTHR43581">
    <property type="entry name" value="ATP/GTP PHOSPHATASE"/>
    <property type="match status" value="1"/>
</dbReference>
<dbReference type="Pfam" id="PF13476">
    <property type="entry name" value="AAA_23"/>
    <property type="match status" value="1"/>
</dbReference>
<protein>
    <submittedName>
        <fullName evidence="3">Chromosome segregation protein</fullName>
    </submittedName>
</protein>
<dbReference type="SUPFAM" id="SSF52540">
    <property type="entry name" value="P-loop containing nucleoside triphosphate hydrolases"/>
    <property type="match status" value="1"/>
</dbReference>
<dbReference type="InterPro" id="IPR027417">
    <property type="entry name" value="P-loop_NTPase"/>
</dbReference>
<dbReference type="GO" id="GO:0006302">
    <property type="term" value="P:double-strand break repair"/>
    <property type="evidence" value="ECO:0007669"/>
    <property type="project" value="InterPro"/>
</dbReference>
<dbReference type="Pfam" id="PF13304">
    <property type="entry name" value="AAA_21"/>
    <property type="match status" value="1"/>
</dbReference>
<dbReference type="InterPro" id="IPR003959">
    <property type="entry name" value="ATPase_AAA_core"/>
</dbReference>
<dbReference type="Gene3D" id="3.40.50.300">
    <property type="entry name" value="P-loop containing nucleotide triphosphate hydrolases"/>
    <property type="match status" value="1"/>
</dbReference>
<dbReference type="AlphaFoldDB" id="A0A377GW56"/>
<dbReference type="GO" id="GO:0005524">
    <property type="term" value="F:ATP binding"/>
    <property type="evidence" value="ECO:0007669"/>
    <property type="project" value="InterPro"/>
</dbReference>
<name>A0A377GW56_9FUSO</name>
<dbReference type="Proteomes" id="UP000255328">
    <property type="component" value="Unassembled WGS sequence"/>
</dbReference>
<feature type="domain" description="Rad50/SbcC-type AAA" evidence="2">
    <location>
        <begin position="5"/>
        <end position="167"/>
    </location>
</feature>
<feature type="domain" description="ATPase AAA-type core" evidence="1">
    <location>
        <begin position="204"/>
        <end position="287"/>
    </location>
</feature>
<reference evidence="3 4" key="1">
    <citation type="submission" date="2018-06" db="EMBL/GenBank/DDBJ databases">
        <authorList>
            <consortium name="Pathogen Informatics"/>
            <person name="Doyle S."/>
        </authorList>
    </citation>
    <scope>NUCLEOTIDE SEQUENCE [LARGE SCALE GENOMIC DNA]</scope>
    <source>
        <strain evidence="3 4">NCTC10723</strain>
    </source>
</reference>
<evidence type="ECO:0000313" key="4">
    <source>
        <dbReference type="Proteomes" id="UP000255328"/>
    </source>
</evidence>
<dbReference type="InterPro" id="IPR038729">
    <property type="entry name" value="Rad50/SbcC_AAA"/>
</dbReference>
<organism evidence="3 4">
    <name type="scientific">Fusobacterium necrogenes</name>
    <dbReference type="NCBI Taxonomy" id="858"/>
    <lineage>
        <taxon>Bacteria</taxon>
        <taxon>Fusobacteriati</taxon>
        <taxon>Fusobacteriota</taxon>
        <taxon>Fusobacteriia</taxon>
        <taxon>Fusobacteriales</taxon>
        <taxon>Fusobacteriaceae</taxon>
        <taxon>Fusobacterium</taxon>
    </lineage>
</organism>